<protein>
    <submittedName>
        <fullName evidence="1">Uncharacterized protein</fullName>
    </submittedName>
</protein>
<dbReference type="RefSeq" id="WP_343886319.1">
    <property type="nucleotide sequence ID" value="NZ_BAAAKI010000014.1"/>
</dbReference>
<reference evidence="2" key="1">
    <citation type="journal article" date="2019" name="Int. J. Syst. Evol. Microbiol.">
        <title>The Global Catalogue of Microorganisms (GCM) 10K type strain sequencing project: providing services to taxonomists for standard genome sequencing and annotation.</title>
        <authorList>
            <consortium name="The Broad Institute Genomics Platform"/>
            <consortium name="The Broad Institute Genome Sequencing Center for Infectious Disease"/>
            <person name="Wu L."/>
            <person name="Ma J."/>
        </authorList>
    </citation>
    <scope>NUCLEOTIDE SEQUENCE [LARGE SCALE GENOMIC DNA]</scope>
    <source>
        <strain evidence="2">CGMCC 1.15277</strain>
    </source>
</reference>
<evidence type="ECO:0000313" key="2">
    <source>
        <dbReference type="Proteomes" id="UP001596266"/>
    </source>
</evidence>
<accession>A0ABW1WXN7</accession>
<name>A0ABW1WXN7_9ACTN</name>
<dbReference type="Proteomes" id="UP001596266">
    <property type="component" value="Unassembled WGS sequence"/>
</dbReference>
<gene>
    <name evidence="1" type="ORF">ACFP57_01015</name>
</gene>
<evidence type="ECO:0000313" key="1">
    <source>
        <dbReference type="EMBL" id="MFC6395578.1"/>
    </source>
</evidence>
<keyword evidence="2" id="KW-1185">Reference proteome</keyword>
<comment type="caution">
    <text evidence="1">The sequence shown here is derived from an EMBL/GenBank/DDBJ whole genome shotgun (WGS) entry which is preliminary data.</text>
</comment>
<proteinExistence type="predicted"/>
<sequence length="189" mass="20163">MSNPTQEPFTWATSPAGTEWLDLSEPAWQATVGYGPARFASYARVSLLAPPPPGRGALSQLHDDGGDELRIIDTALAVLTPWTTTPNDAYFLLWDGMPWTDCVPRPARPPLTSYARNYYIVRGPLGALAAGGEEQIDGTTPAFVWPADRAWCLACDVDPDWAGVGAPADAIQALLADPGLDAVLAERSA</sequence>
<dbReference type="EMBL" id="JBHSUA010000006">
    <property type="protein sequence ID" value="MFC6395578.1"/>
    <property type="molecule type" value="Genomic_DNA"/>
</dbReference>
<organism evidence="1 2">
    <name type="scientific">Luteococcus sanguinis</name>
    <dbReference type="NCBI Taxonomy" id="174038"/>
    <lineage>
        <taxon>Bacteria</taxon>
        <taxon>Bacillati</taxon>
        <taxon>Actinomycetota</taxon>
        <taxon>Actinomycetes</taxon>
        <taxon>Propionibacteriales</taxon>
        <taxon>Propionibacteriaceae</taxon>
        <taxon>Luteococcus</taxon>
    </lineage>
</organism>